<dbReference type="CDD" id="cd00054">
    <property type="entry name" value="EGF_CA"/>
    <property type="match status" value="4"/>
</dbReference>
<dbReference type="PROSITE" id="PS50026">
    <property type="entry name" value="EGF_3"/>
    <property type="match status" value="5"/>
</dbReference>
<feature type="disulfide bond" evidence="6">
    <location>
        <begin position="72"/>
        <end position="81"/>
    </location>
</feature>
<dbReference type="CDD" id="cd00110">
    <property type="entry name" value="LamG"/>
    <property type="match status" value="2"/>
</dbReference>
<dbReference type="InterPro" id="IPR013320">
    <property type="entry name" value="ConA-like_dom_sf"/>
</dbReference>
<evidence type="ECO:0000313" key="10">
    <source>
        <dbReference type="Proteomes" id="UP000261520"/>
    </source>
</evidence>
<feature type="domain" description="EGF-like" evidence="8">
    <location>
        <begin position="586"/>
        <end position="622"/>
    </location>
</feature>
<dbReference type="InterPro" id="IPR000152">
    <property type="entry name" value="EGF-type_Asp/Asn_hydroxyl_site"/>
</dbReference>
<feature type="disulfide bond" evidence="6">
    <location>
        <begin position="553"/>
        <end position="563"/>
    </location>
</feature>
<keyword evidence="1 6" id="KW-0245">EGF-like domain</keyword>
<dbReference type="GO" id="GO:0005112">
    <property type="term" value="F:Notch binding"/>
    <property type="evidence" value="ECO:0007669"/>
    <property type="project" value="TreeGrafter"/>
</dbReference>
<dbReference type="SMART" id="SM00282">
    <property type="entry name" value="LamG"/>
    <property type="match status" value="2"/>
</dbReference>
<dbReference type="PROSITE" id="PS50025">
    <property type="entry name" value="LAM_G_DOMAIN"/>
    <property type="match status" value="2"/>
</dbReference>
<dbReference type="SUPFAM" id="SSF49899">
    <property type="entry name" value="Concanavalin A-like lectins/glucanases"/>
    <property type="match status" value="2"/>
</dbReference>
<keyword evidence="10" id="KW-1185">Reference proteome</keyword>
<dbReference type="Ensembl" id="ENSPMGT00000023919.1">
    <property type="protein sequence ID" value="ENSPMGP00000022458.1"/>
    <property type="gene ID" value="ENSPMGG00000018166.1"/>
</dbReference>
<keyword evidence="5" id="KW-0325">Glycoprotein</keyword>
<dbReference type="PANTHER" id="PTHR12916:SF14">
    <property type="entry name" value="CRUMBS 1, CELL POLARITY COMPLEX COMPONENT"/>
    <property type="match status" value="1"/>
</dbReference>
<feature type="domain" description="EGF-like" evidence="8">
    <location>
        <begin position="262"/>
        <end position="298"/>
    </location>
</feature>
<dbReference type="Gene3D" id="2.10.25.10">
    <property type="entry name" value="Laminin"/>
    <property type="match status" value="5"/>
</dbReference>
<evidence type="ECO:0000313" key="9">
    <source>
        <dbReference type="Ensembl" id="ENSPMGP00000022458.1"/>
    </source>
</evidence>
<dbReference type="SUPFAM" id="SSF57196">
    <property type="entry name" value="EGF/Laminin"/>
    <property type="match status" value="4"/>
</dbReference>
<keyword evidence="4 6" id="KW-1015">Disulfide bond</keyword>
<dbReference type="Pfam" id="PF00008">
    <property type="entry name" value="EGF"/>
    <property type="match status" value="4"/>
</dbReference>
<reference evidence="9" key="2">
    <citation type="submission" date="2025-09" db="UniProtKB">
        <authorList>
            <consortium name="Ensembl"/>
        </authorList>
    </citation>
    <scope>IDENTIFICATION</scope>
</reference>
<dbReference type="InterPro" id="IPR001881">
    <property type="entry name" value="EGF-like_Ca-bd_dom"/>
</dbReference>
<evidence type="ECO:0000256" key="2">
    <source>
        <dbReference type="ARBA" id="ARBA00022729"/>
    </source>
</evidence>
<dbReference type="PROSITE" id="PS01186">
    <property type="entry name" value="EGF_2"/>
    <property type="match status" value="3"/>
</dbReference>
<dbReference type="SMART" id="SM00181">
    <property type="entry name" value="EGF"/>
    <property type="match status" value="5"/>
</dbReference>
<evidence type="ECO:0000256" key="6">
    <source>
        <dbReference type="PROSITE-ProRule" id="PRU00076"/>
    </source>
</evidence>
<evidence type="ECO:0000256" key="4">
    <source>
        <dbReference type="ARBA" id="ARBA00023157"/>
    </source>
</evidence>
<dbReference type="AlphaFoldDB" id="A0A3B4AZ85"/>
<dbReference type="Proteomes" id="UP000261520">
    <property type="component" value="Unplaced"/>
</dbReference>
<evidence type="ECO:0008006" key="11">
    <source>
        <dbReference type="Google" id="ProtNLM"/>
    </source>
</evidence>
<feature type="domain" description="EGF-like" evidence="8">
    <location>
        <begin position="549"/>
        <end position="584"/>
    </location>
</feature>
<dbReference type="Pfam" id="PF02210">
    <property type="entry name" value="Laminin_G_2"/>
    <property type="match status" value="2"/>
</dbReference>
<feature type="disulfide bond" evidence="6">
    <location>
        <begin position="574"/>
        <end position="583"/>
    </location>
</feature>
<evidence type="ECO:0000259" key="8">
    <source>
        <dbReference type="PROSITE" id="PS50026"/>
    </source>
</evidence>
<dbReference type="FunFam" id="2.10.25.10:FF:000061">
    <property type="entry name" value="Delta-like protein"/>
    <property type="match status" value="1"/>
</dbReference>
<reference evidence="9" key="1">
    <citation type="submission" date="2025-08" db="UniProtKB">
        <authorList>
            <consortium name="Ensembl"/>
        </authorList>
    </citation>
    <scope>IDENTIFICATION</scope>
</reference>
<comment type="caution">
    <text evidence="6">Lacks conserved residue(s) required for the propagation of feature annotation.</text>
</comment>
<feature type="domain" description="EGF-like" evidence="8">
    <location>
        <begin position="46"/>
        <end position="82"/>
    </location>
</feature>
<feature type="domain" description="Laminin G" evidence="7">
    <location>
        <begin position="88"/>
        <end position="260"/>
    </location>
</feature>
<feature type="domain" description="Laminin G" evidence="7">
    <location>
        <begin position="326"/>
        <end position="509"/>
    </location>
</feature>
<protein>
    <recommendedName>
        <fullName evidence="11">Crumbs cell polarity complex component 1</fullName>
    </recommendedName>
</protein>
<feature type="disulfide bond" evidence="6">
    <location>
        <begin position="288"/>
        <end position="297"/>
    </location>
</feature>
<proteinExistence type="predicted"/>
<evidence type="ECO:0000259" key="7">
    <source>
        <dbReference type="PROSITE" id="PS50025"/>
    </source>
</evidence>
<evidence type="ECO:0000256" key="1">
    <source>
        <dbReference type="ARBA" id="ARBA00022536"/>
    </source>
</evidence>
<dbReference type="FunFam" id="2.10.25.10:FF:000282">
    <property type="entry name" value="Crumbs cell polarity complex component 2"/>
    <property type="match status" value="1"/>
</dbReference>
<dbReference type="Gene3D" id="2.60.120.200">
    <property type="match status" value="2"/>
</dbReference>
<feature type="disulfide bond" evidence="6">
    <location>
        <begin position="612"/>
        <end position="621"/>
    </location>
</feature>
<dbReference type="PANTHER" id="PTHR12916">
    <property type="entry name" value="CYTOCHROME C OXIDASE POLYPEPTIDE VIC-2"/>
    <property type="match status" value="1"/>
</dbReference>
<evidence type="ECO:0000256" key="5">
    <source>
        <dbReference type="ARBA" id="ARBA00023180"/>
    </source>
</evidence>
<dbReference type="InterPro" id="IPR000742">
    <property type="entry name" value="EGF"/>
</dbReference>
<dbReference type="FunFam" id="2.10.25.10:FF:000255">
    <property type="entry name" value="Sushi, nidogen and EGF-like domains 1"/>
    <property type="match status" value="1"/>
</dbReference>
<organism evidence="9 10">
    <name type="scientific">Periophthalmus magnuspinnatus</name>
    <dbReference type="NCBI Taxonomy" id="409849"/>
    <lineage>
        <taxon>Eukaryota</taxon>
        <taxon>Metazoa</taxon>
        <taxon>Chordata</taxon>
        <taxon>Craniata</taxon>
        <taxon>Vertebrata</taxon>
        <taxon>Euteleostomi</taxon>
        <taxon>Actinopterygii</taxon>
        <taxon>Neopterygii</taxon>
        <taxon>Teleostei</taxon>
        <taxon>Neoteleostei</taxon>
        <taxon>Acanthomorphata</taxon>
        <taxon>Gobiaria</taxon>
        <taxon>Gobiiformes</taxon>
        <taxon>Gobioidei</taxon>
        <taxon>Gobiidae</taxon>
        <taxon>Oxudercinae</taxon>
        <taxon>Periophthalmus</taxon>
    </lineage>
</organism>
<accession>A0A3B4AZ85</accession>
<feature type="domain" description="EGF-like" evidence="8">
    <location>
        <begin position="511"/>
        <end position="547"/>
    </location>
</feature>
<name>A0A3B4AZ85_9GOBI</name>
<dbReference type="FunFam" id="2.60.120.200:FF:000252">
    <property type="entry name" value="Crumbs 1, cell polarity complex component"/>
    <property type="match status" value="1"/>
</dbReference>
<sequence>MPGNNGLGRGSGFVGCMRDVLVDWQLVIPEEWLSNSAVNVSPGCHHRDRCLDAPCQNGGQCVNLWQSYQCVCARPYEGHDCEEEHVTARFGHEDSQSFAAFTITDGIADRLSVSLFLRTRKSHCLLLALSRNYTLYFTAWLQEGHVLLRLRPFAPVKSKNAINDGEVHFVSLEVTNGTVILSVRGEKQGYVDVSALDIQDGDTVYVGGLSDGQDSSVFGGNLKGCVQDVRINEKRLLFFGLDTSVGSYPLLHLENVTAGCTGDDKCSFNPCLNGGMCFSVWDDFSCSCPPSTSGRRCEEVRWCELAPCPLEAECRVLSHGYECYSNATFLNDSTVLIYRGNGQILRNLTNLSLNLRTRKRNAAILHAESSSSFITLSVQEGYLCLELRMSTVSISSRRVVSDGEWHNVQLFMATPWTQTSRWTLVLDEEIEEASTSKTQAGNLDFLRENVDIFLGGLAPDAGWSLAGCLSTVELGGVALPYVTPADVNLPRLQLDQFALTSQNAPLLGCGGAPVCEPNPCQNGGRCQDLFNWFNCSCVAGWAGRRCDLFVNACASDPCRHGNCTARGLSYECACDRGFAGSDCEEEADVCENHLCANGGTCLHGPETYACLCPDNYTGPFCRGRGLTLSLCFIIFAGKMNE</sequence>
<dbReference type="InterPro" id="IPR001791">
    <property type="entry name" value="Laminin_G"/>
</dbReference>
<evidence type="ECO:0000256" key="3">
    <source>
        <dbReference type="ARBA" id="ARBA00022737"/>
    </source>
</evidence>
<keyword evidence="2" id="KW-0732">Signal</keyword>
<dbReference type="PROSITE" id="PS00022">
    <property type="entry name" value="EGF_1"/>
    <property type="match status" value="5"/>
</dbReference>
<dbReference type="SMART" id="SM00179">
    <property type="entry name" value="EGF_CA"/>
    <property type="match status" value="5"/>
</dbReference>
<dbReference type="STRING" id="409849.ENSPMGP00000022458"/>
<feature type="disulfide bond" evidence="6">
    <location>
        <begin position="537"/>
        <end position="546"/>
    </location>
</feature>
<dbReference type="PROSITE" id="PS00010">
    <property type="entry name" value="ASX_HYDROXYL"/>
    <property type="match status" value="2"/>
</dbReference>
<dbReference type="GO" id="GO:0005509">
    <property type="term" value="F:calcium ion binding"/>
    <property type="evidence" value="ECO:0007669"/>
    <property type="project" value="InterPro"/>
</dbReference>
<keyword evidence="3" id="KW-0677">Repeat</keyword>
<dbReference type="GO" id="GO:0007219">
    <property type="term" value="P:Notch signaling pathway"/>
    <property type="evidence" value="ECO:0007669"/>
    <property type="project" value="TreeGrafter"/>
</dbReference>
<dbReference type="FunFam" id="2.10.25.10:FF:000123">
    <property type="entry name" value="Crumbs homolog 1 (Drosophila)"/>
    <property type="match status" value="1"/>
</dbReference>